<dbReference type="Gene3D" id="3.40.50.620">
    <property type="entry name" value="HUPs"/>
    <property type="match status" value="1"/>
</dbReference>
<dbReference type="GO" id="GO:0000049">
    <property type="term" value="F:tRNA binding"/>
    <property type="evidence" value="ECO:0007669"/>
    <property type="project" value="UniProtKB-KW"/>
</dbReference>
<dbReference type="EMBL" id="JAYMYS010000005">
    <property type="protein sequence ID" value="KAK7391590.1"/>
    <property type="molecule type" value="Genomic_DNA"/>
</dbReference>
<dbReference type="SUPFAM" id="SSF50156">
    <property type="entry name" value="PDZ domain-like"/>
    <property type="match status" value="1"/>
</dbReference>
<evidence type="ECO:0000256" key="5">
    <source>
        <dbReference type="ARBA" id="ARBA00022840"/>
    </source>
</evidence>
<keyword evidence="1" id="KW-0820">tRNA-binding</keyword>
<protein>
    <submittedName>
        <fullName evidence="8">Uncharacterized protein</fullName>
    </submittedName>
</protein>
<dbReference type="GO" id="GO:0016740">
    <property type="term" value="F:transferase activity"/>
    <property type="evidence" value="ECO:0007669"/>
    <property type="project" value="UniProtKB-KW"/>
</dbReference>
<sequence length="139" mass="15508">MVKDQTYFLSHLSQSQLKRLLFPLGCIPKGNRDIVVDEPEVTSDNFYGRAYLLAMPLDMAMRKMLETLDDPFTRFLEPEKFRSYLTKTDMQASGLVISASPGGPVYRAGGSSGDVILETDDTSIDNMGLFLLHSTCAFK</sequence>
<dbReference type="Proteomes" id="UP001386955">
    <property type="component" value="Unassembled WGS sequence"/>
</dbReference>
<gene>
    <name evidence="8" type="ORF">VNO78_20007</name>
</gene>
<evidence type="ECO:0000256" key="1">
    <source>
        <dbReference type="ARBA" id="ARBA00022555"/>
    </source>
</evidence>
<evidence type="ECO:0000256" key="4">
    <source>
        <dbReference type="ARBA" id="ARBA00022741"/>
    </source>
</evidence>
<dbReference type="GO" id="GO:0008033">
    <property type="term" value="P:tRNA processing"/>
    <property type="evidence" value="ECO:0007669"/>
    <property type="project" value="UniProtKB-KW"/>
</dbReference>
<accession>A0AAN9S9K5</accession>
<keyword evidence="7" id="KW-1015">Disulfide bond</keyword>
<evidence type="ECO:0000256" key="3">
    <source>
        <dbReference type="ARBA" id="ARBA00022694"/>
    </source>
</evidence>
<dbReference type="GO" id="GO:0005524">
    <property type="term" value="F:ATP binding"/>
    <property type="evidence" value="ECO:0007669"/>
    <property type="project" value="UniProtKB-KW"/>
</dbReference>
<evidence type="ECO:0000313" key="9">
    <source>
        <dbReference type="Proteomes" id="UP001386955"/>
    </source>
</evidence>
<keyword evidence="9" id="KW-1185">Reference proteome</keyword>
<evidence type="ECO:0000256" key="7">
    <source>
        <dbReference type="ARBA" id="ARBA00023157"/>
    </source>
</evidence>
<keyword evidence="4" id="KW-0547">Nucleotide-binding</keyword>
<reference evidence="8 9" key="1">
    <citation type="submission" date="2024-01" db="EMBL/GenBank/DDBJ databases">
        <title>The genomes of 5 underutilized Papilionoideae crops provide insights into root nodulation and disease resistanc.</title>
        <authorList>
            <person name="Jiang F."/>
        </authorList>
    </citation>
    <scope>NUCLEOTIDE SEQUENCE [LARGE SCALE GENOMIC DNA]</scope>
    <source>
        <strain evidence="8">DUOXIRENSHENG_FW03</strain>
        <tissue evidence="8">Leaves</tissue>
    </source>
</reference>
<name>A0AAN9S9K5_PSOTE</name>
<proteinExistence type="predicted"/>
<dbReference type="AlphaFoldDB" id="A0AAN9S9K5"/>
<dbReference type="InterPro" id="IPR051305">
    <property type="entry name" value="tRNA_2-thiouridylase_MnmA"/>
</dbReference>
<dbReference type="Pfam" id="PF03054">
    <property type="entry name" value="tRNA_Me_trans"/>
    <property type="match status" value="1"/>
</dbReference>
<keyword evidence="5" id="KW-0067">ATP-binding</keyword>
<evidence type="ECO:0000313" key="8">
    <source>
        <dbReference type="EMBL" id="KAK7391590.1"/>
    </source>
</evidence>
<dbReference type="PANTHER" id="PTHR43052">
    <property type="match status" value="1"/>
</dbReference>
<evidence type="ECO:0000256" key="2">
    <source>
        <dbReference type="ARBA" id="ARBA00022679"/>
    </source>
</evidence>
<evidence type="ECO:0000256" key="6">
    <source>
        <dbReference type="ARBA" id="ARBA00022884"/>
    </source>
</evidence>
<dbReference type="InterPro" id="IPR014729">
    <property type="entry name" value="Rossmann-like_a/b/a_fold"/>
</dbReference>
<comment type="caution">
    <text evidence="8">The sequence shown here is derived from an EMBL/GenBank/DDBJ whole genome shotgun (WGS) entry which is preliminary data.</text>
</comment>
<dbReference type="Gene3D" id="3.30.750.44">
    <property type="match status" value="1"/>
</dbReference>
<dbReference type="PANTHER" id="PTHR43052:SF1">
    <property type="entry name" value="TRNA-5-TAURINOMETHYLURIDINE 2-SULFURTRANSFERASE"/>
    <property type="match status" value="1"/>
</dbReference>
<dbReference type="InterPro" id="IPR036034">
    <property type="entry name" value="PDZ_sf"/>
</dbReference>
<organism evidence="8 9">
    <name type="scientific">Psophocarpus tetragonolobus</name>
    <name type="common">Winged bean</name>
    <name type="synonym">Dolichos tetragonolobus</name>
    <dbReference type="NCBI Taxonomy" id="3891"/>
    <lineage>
        <taxon>Eukaryota</taxon>
        <taxon>Viridiplantae</taxon>
        <taxon>Streptophyta</taxon>
        <taxon>Embryophyta</taxon>
        <taxon>Tracheophyta</taxon>
        <taxon>Spermatophyta</taxon>
        <taxon>Magnoliopsida</taxon>
        <taxon>eudicotyledons</taxon>
        <taxon>Gunneridae</taxon>
        <taxon>Pentapetalae</taxon>
        <taxon>rosids</taxon>
        <taxon>fabids</taxon>
        <taxon>Fabales</taxon>
        <taxon>Fabaceae</taxon>
        <taxon>Papilionoideae</taxon>
        <taxon>50 kb inversion clade</taxon>
        <taxon>NPAAA clade</taxon>
        <taxon>indigoferoid/millettioid clade</taxon>
        <taxon>Phaseoleae</taxon>
        <taxon>Psophocarpus</taxon>
    </lineage>
</organism>
<keyword evidence="6" id="KW-0694">RNA-binding</keyword>
<keyword evidence="2" id="KW-0808">Transferase</keyword>
<keyword evidence="3" id="KW-0819">tRNA processing</keyword>